<feature type="transmembrane region" description="Helical" evidence="1">
    <location>
        <begin position="86"/>
        <end position="104"/>
    </location>
</feature>
<reference evidence="3" key="1">
    <citation type="journal article" date="2019" name="Int. J. Syst. Evol. Microbiol.">
        <title>The Global Catalogue of Microorganisms (GCM) 10K type strain sequencing project: providing services to taxonomists for standard genome sequencing and annotation.</title>
        <authorList>
            <consortium name="The Broad Institute Genomics Platform"/>
            <consortium name="The Broad Institute Genome Sequencing Center for Infectious Disease"/>
            <person name="Wu L."/>
            <person name="Ma J."/>
        </authorList>
    </citation>
    <scope>NUCLEOTIDE SEQUENCE [LARGE SCALE GENOMIC DNA]</scope>
    <source>
        <strain evidence="3">CCUG 52468</strain>
    </source>
</reference>
<gene>
    <name evidence="2" type="ORF">ACFQ2C_12480</name>
</gene>
<protein>
    <recommendedName>
        <fullName evidence="4">Lipoprotein</fullName>
    </recommendedName>
</protein>
<organism evidence="2 3">
    <name type="scientific">Sphingobacterium daejeonense</name>
    <dbReference type="NCBI Taxonomy" id="371142"/>
    <lineage>
        <taxon>Bacteria</taxon>
        <taxon>Pseudomonadati</taxon>
        <taxon>Bacteroidota</taxon>
        <taxon>Sphingobacteriia</taxon>
        <taxon>Sphingobacteriales</taxon>
        <taxon>Sphingobacteriaceae</taxon>
        <taxon>Sphingobacterium</taxon>
    </lineage>
</organism>
<evidence type="ECO:0000256" key="1">
    <source>
        <dbReference type="SAM" id="Phobius"/>
    </source>
</evidence>
<keyword evidence="1" id="KW-1133">Transmembrane helix</keyword>
<dbReference type="Proteomes" id="UP001597205">
    <property type="component" value="Unassembled WGS sequence"/>
</dbReference>
<accession>A0ABW3RP07</accession>
<name>A0ABW3RP07_9SPHI</name>
<dbReference type="PROSITE" id="PS51257">
    <property type="entry name" value="PROKAR_LIPOPROTEIN"/>
    <property type="match status" value="1"/>
</dbReference>
<keyword evidence="3" id="KW-1185">Reference proteome</keyword>
<evidence type="ECO:0008006" key="4">
    <source>
        <dbReference type="Google" id="ProtNLM"/>
    </source>
</evidence>
<keyword evidence="1" id="KW-0472">Membrane</keyword>
<feature type="transmembrane region" description="Helical" evidence="1">
    <location>
        <begin position="15"/>
        <end position="36"/>
    </location>
</feature>
<evidence type="ECO:0000313" key="3">
    <source>
        <dbReference type="Proteomes" id="UP001597205"/>
    </source>
</evidence>
<dbReference type="EMBL" id="JBHTKY010000018">
    <property type="protein sequence ID" value="MFD1166422.1"/>
    <property type="molecule type" value="Genomic_DNA"/>
</dbReference>
<sequence length="133" mass="15536">MFNKTIRFNQQFPQFLRIMGILMLFVLTSCPIKASIKHNLYEIGNTENRSNKVAKGDFQYARETIDCSAVDQQITSQDFVVKEFQFQPAILSLISLTLILFNFLQRKDEKQVYRIPPGYACNNLFLQFSRLNL</sequence>
<comment type="caution">
    <text evidence="2">The sequence shown here is derived from an EMBL/GenBank/DDBJ whole genome shotgun (WGS) entry which is preliminary data.</text>
</comment>
<proteinExistence type="predicted"/>
<keyword evidence="1" id="KW-0812">Transmembrane</keyword>
<dbReference type="RefSeq" id="WP_260033293.1">
    <property type="nucleotide sequence ID" value="NZ_JALXMZ010000030.1"/>
</dbReference>
<evidence type="ECO:0000313" key="2">
    <source>
        <dbReference type="EMBL" id="MFD1166422.1"/>
    </source>
</evidence>